<keyword evidence="1" id="KW-0472">Membrane</keyword>
<dbReference type="Proteomes" id="UP000628775">
    <property type="component" value="Unassembled WGS sequence"/>
</dbReference>
<reference evidence="2" key="2">
    <citation type="submission" date="2020-09" db="EMBL/GenBank/DDBJ databases">
        <authorList>
            <person name="Sun Q."/>
            <person name="Zhou Y."/>
        </authorList>
    </citation>
    <scope>NUCLEOTIDE SEQUENCE</scope>
    <source>
        <strain evidence="2">CGMCC 1.15371</strain>
    </source>
</reference>
<name>A0A8J2YKX9_9BACL</name>
<keyword evidence="1" id="KW-0812">Transmembrane</keyword>
<accession>A0A8J2YKX9</accession>
<dbReference type="RefSeq" id="WP_188696584.1">
    <property type="nucleotide sequence ID" value="NZ_BMIR01000018.1"/>
</dbReference>
<dbReference type="InterPro" id="IPR018729">
    <property type="entry name" value="DUF2269_transmembrane"/>
</dbReference>
<evidence type="ECO:0000313" key="2">
    <source>
        <dbReference type="EMBL" id="GGE50837.1"/>
    </source>
</evidence>
<protein>
    <recommendedName>
        <fullName evidence="4">DUF2269 family protein</fullName>
    </recommendedName>
</protein>
<comment type="caution">
    <text evidence="2">The sequence shown here is derived from an EMBL/GenBank/DDBJ whole genome shotgun (WGS) entry which is preliminary data.</text>
</comment>
<dbReference type="EMBL" id="BMIR01000018">
    <property type="protein sequence ID" value="GGE50837.1"/>
    <property type="molecule type" value="Genomic_DNA"/>
</dbReference>
<feature type="transmembrane region" description="Helical" evidence="1">
    <location>
        <begin position="6"/>
        <end position="28"/>
    </location>
</feature>
<keyword evidence="1" id="KW-1133">Transmembrane helix</keyword>
<reference evidence="2" key="1">
    <citation type="journal article" date="2014" name="Int. J. Syst. Evol. Microbiol.">
        <title>Complete genome sequence of Corynebacterium casei LMG S-19264T (=DSM 44701T), isolated from a smear-ripened cheese.</title>
        <authorList>
            <consortium name="US DOE Joint Genome Institute (JGI-PGF)"/>
            <person name="Walter F."/>
            <person name="Albersmeier A."/>
            <person name="Kalinowski J."/>
            <person name="Ruckert C."/>
        </authorList>
    </citation>
    <scope>NUCLEOTIDE SEQUENCE</scope>
    <source>
        <strain evidence="2">CGMCC 1.15371</strain>
    </source>
</reference>
<sequence length="151" mass="17088">MSIFYNVLIFIHIFSAILGMGPGFVFVFIKRTAQTMTELRYSYKITRLLHRFVMIGGTLLLVTGVLMGTLNTGLFHQGWYVTSLILFLIALLMGPTVLLPHTNRIKKLISETKGEAIPDAYLILAKKSIRLENLLNLIFLIIIALMVTKPY</sequence>
<keyword evidence="3" id="KW-1185">Reference proteome</keyword>
<evidence type="ECO:0000313" key="3">
    <source>
        <dbReference type="Proteomes" id="UP000628775"/>
    </source>
</evidence>
<gene>
    <name evidence="2" type="ORF">GCM10011391_32020</name>
</gene>
<evidence type="ECO:0008006" key="4">
    <source>
        <dbReference type="Google" id="ProtNLM"/>
    </source>
</evidence>
<feature type="transmembrane region" description="Helical" evidence="1">
    <location>
        <begin position="79"/>
        <end position="99"/>
    </location>
</feature>
<dbReference type="AlphaFoldDB" id="A0A8J2YKX9"/>
<feature type="transmembrane region" description="Helical" evidence="1">
    <location>
        <begin position="131"/>
        <end position="148"/>
    </location>
</feature>
<evidence type="ECO:0000256" key="1">
    <source>
        <dbReference type="SAM" id="Phobius"/>
    </source>
</evidence>
<feature type="transmembrane region" description="Helical" evidence="1">
    <location>
        <begin position="48"/>
        <end position="67"/>
    </location>
</feature>
<proteinExistence type="predicted"/>
<dbReference type="Pfam" id="PF10027">
    <property type="entry name" value="DUF2269"/>
    <property type="match status" value="1"/>
</dbReference>
<organism evidence="2 3">
    <name type="scientific">Pullulanibacillus camelliae</name>
    <dbReference type="NCBI Taxonomy" id="1707096"/>
    <lineage>
        <taxon>Bacteria</taxon>
        <taxon>Bacillati</taxon>
        <taxon>Bacillota</taxon>
        <taxon>Bacilli</taxon>
        <taxon>Bacillales</taxon>
        <taxon>Sporolactobacillaceae</taxon>
        <taxon>Pullulanibacillus</taxon>
    </lineage>
</organism>